<dbReference type="PROSITE" id="PS51192">
    <property type="entry name" value="HELICASE_ATP_BIND_1"/>
    <property type="match status" value="1"/>
</dbReference>
<evidence type="ECO:0000256" key="4">
    <source>
        <dbReference type="ARBA" id="ARBA00022801"/>
    </source>
</evidence>
<dbReference type="PANTHER" id="PTHR10799">
    <property type="entry name" value="SNF2/RAD54 HELICASE FAMILY"/>
    <property type="match status" value="1"/>
</dbReference>
<keyword evidence="6" id="KW-0067">ATP-binding</keyword>
<evidence type="ECO:0000256" key="3">
    <source>
        <dbReference type="ARBA" id="ARBA00022741"/>
    </source>
</evidence>
<feature type="region of interest" description="Disordered" evidence="9">
    <location>
        <begin position="60"/>
        <end position="119"/>
    </location>
</feature>
<evidence type="ECO:0000313" key="13">
    <source>
        <dbReference type="Proteomes" id="UP001465755"/>
    </source>
</evidence>
<accession>A0AAW1PE84</accession>
<evidence type="ECO:0000256" key="2">
    <source>
        <dbReference type="ARBA" id="ARBA00007025"/>
    </source>
</evidence>
<evidence type="ECO:0000259" key="11">
    <source>
        <dbReference type="PROSITE" id="PS51194"/>
    </source>
</evidence>
<proteinExistence type="inferred from homology"/>
<dbReference type="Pfam" id="PF00176">
    <property type="entry name" value="SNF2-rel_dom"/>
    <property type="match status" value="1"/>
</dbReference>
<dbReference type="PROSITE" id="PS51194">
    <property type="entry name" value="HELICASE_CTER"/>
    <property type="match status" value="1"/>
</dbReference>
<dbReference type="InterPro" id="IPR000330">
    <property type="entry name" value="SNF2_N"/>
</dbReference>
<dbReference type="EMBL" id="JALJOQ010000036">
    <property type="protein sequence ID" value="KAK9806599.1"/>
    <property type="molecule type" value="Genomic_DNA"/>
</dbReference>
<feature type="compositionally biased region" description="Basic and acidic residues" evidence="9">
    <location>
        <begin position="7"/>
        <end position="22"/>
    </location>
</feature>
<keyword evidence="13" id="KW-1185">Reference proteome</keyword>
<dbReference type="InterPro" id="IPR027417">
    <property type="entry name" value="P-loop_NTPase"/>
</dbReference>
<organism evidence="12 13">
    <name type="scientific">Symbiochloris irregularis</name>
    <dbReference type="NCBI Taxonomy" id="706552"/>
    <lineage>
        <taxon>Eukaryota</taxon>
        <taxon>Viridiplantae</taxon>
        <taxon>Chlorophyta</taxon>
        <taxon>core chlorophytes</taxon>
        <taxon>Trebouxiophyceae</taxon>
        <taxon>Trebouxiales</taxon>
        <taxon>Trebouxiaceae</taxon>
        <taxon>Symbiochloris</taxon>
    </lineage>
</organism>
<gene>
    <name evidence="12" type="ORF">WJX73_007101</name>
</gene>
<comment type="subcellular location">
    <subcellularLocation>
        <location evidence="1">Nucleus</location>
    </subcellularLocation>
</comment>
<dbReference type="CDD" id="cd18793">
    <property type="entry name" value="SF2_C_SNF"/>
    <property type="match status" value="1"/>
</dbReference>
<reference evidence="12 13" key="1">
    <citation type="journal article" date="2024" name="Nat. Commun.">
        <title>Phylogenomics reveals the evolutionary origins of lichenization in chlorophyte algae.</title>
        <authorList>
            <person name="Puginier C."/>
            <person name="Libourel C."/>
            <person name="Otte J."/>
            <person name="Skaloud P."/>
            <person name="Haon M."/>
            <person name="Grisel S."/>
            <person name="Petersen M."/>
            <person name="Berrin J.G."/>
            <person name="Delaux P.M."/>
            <person name="Dal Grande F."/>
            <person name="Keller J."/>
        </authorList>
    </citation>
    <scope>NUCLEOTIDE SEQUENCE [LARGE SCALE GENOMIC DNA]</scope>
    <source>
        <strain evidence="12 13">SAG 2036</strain>
    </source>
</reference>
<dbReference type="InterPro" id="IPR038718">
    <property type="entry name" value="SNF2-like_sf"/>
</dbReference>
<evidence type="ECO:0000256" key="9">
    <source>
        <dbReference type="SAM" id="MobiDB-lite"/>
    </source>
</evidence>
<dbReference type="GO" id="GO:0016787">
    <property type="term" value="F:hydrolase activity"/>
    <property type="evidence" value="ECO:0007669"/>
    <property type="project" value="UniProtKB-KW"/>
</dbReference>
<dbReference type="SUPFAM" id="SSF52540">
    <property type="entry name" value="P-loop containing nucleoside triphosphate hydrolases"/>
    <property type="match status" value="2"/>
</dbReference>
<dbReference type="Gene3D" id="3.40.50.10810">
    <property type="entry name" value="Tandem AAA-ATPase domain"/>
    <property type="match status" value="1"/>
</dbReference>
<dbReference type="Pfam" id="PF00271">
    <property type="entry name" value="Helicase_C"/>
    <property type="match status" value="1"/>
</dbReference>
<dbReference type="GO" id="GO:0004386">
    <property type="term" value="F:helicase activity"/>
    <property type="evidence" value="ECO:0007669"/>
    <property type="project" value="UniProtKB-KW"/>
</dbReference>
<evidence type="ECO:0000256" key="7">
    <source>
        <dbReference type="ARBA" id="ARBA00023054"/>
    </source>
</evidence>
<dbReference type="GO" id="GO:0005634">
    <property type="term" value="C:nucleus"/>
    <property type="evidence" value="ECO:0007669"/>
    <property type="project" value="UniProtKB-SubCell"/>
</dbReference>
<evidence type="ECO:0000256" key="6">
    <source>
        <dbReference type="ARBA" id="ARBA00022840"/>
    </source>
</evidence>
<evidence type="ECO:0000256" key="1">
    <source>
        <dbReference type="ARBA" id="ARBA00004123"/>
    </source>
</evidence>
<evidence type="ECO:0000256" key="8">
    <source>
        <dbReference type="ARBA" id="ARBA00023242"/>
    </source>
</evidence>
<feature type="domain" description="Helicase ATP-binding" evidence="10">
    <location>
        <begin position="141"/>
        <end position="312"/>
    </location>
</feature>
<comment type="similarity">
    <text evidence="2">Belongs to the SNF2/RAD54 helicase family.</text>
</comment>
<dbReference type="InterPro" id="IPR014001">
    <property type="entry name" value="Helicase_ATP-bd"/>
</dbReference>
<dbReference type="FunFam" id="3.40.50.10810:FF:000015">
    <property type="entry name" value="lymphoid-specific helicase isoform X1"/>
    <property type="match status" value="1"/>
</dbReference>
<dbReference type="InterPro" id="IPR001650">
    <property type="entry name" value="Helicase_C-like"/>
</dbReference>
<comment type="caution">
    <text evidence="12">The sequence shown here is derived from an EMBL/GenBank/DDBJ whole genome shotgun (WGS) entry which is preliminary data.</text>
</comment>
<dbReference type="AlphaFoldDB" id="A0AAW1PE84"/>
<dbReference type="InterPro" id="IPR049730">
    <property type="entry name" value="SNF2/RAD54-like_C"/>
</dbReference>
<dbReference type="SMART" id="SM00490">
    <property type="entry name" value="HELICc"/>
    <property type="match status" value="1"/>
</dbReference>
<dbReference type="GO" id="GO:0005524">
    <property type="term" value="F:ATP binding"/>
    <property type="evidence" value="ECO:0007669"/>
    <property type="project" value="UniProtKB-KW"/>
</dbReference>
<feature type="domain" description="Helicase C-terminal" evidence="11">
    <location>
        <begin position="461"/>
        <end position="611"/>
    </location>
</feature>
<keyword evidence="3" id="KW-0547">Nucleotide-binding</keyword>
<feature type="compositionally biased region" description="Basic residues" evidence="9">
    <location>
        <begin position="92"/>
        <end position="111"/>
    </location>
</feature>
<sequence>MAYEEEERLREQREKESKRRALADAFAGPSLEDGKFKRLDELLQQSEMYTTFLVENIKEYEQQRARDSEEAQPQEDDAEEEEQDDKADKGPRKGGKRKAAAKGGRGAKRSKTSTEGRKRDFSDLIQGKLRNYQVRGINWLIALYNNGVNGILADQMGLGKTVQTIGLLAHMRTMKVYGPFIIIAPLSTLTNWVAEFKRWCPEIPTVLYHGSKAERASLRRTKIPVLSNQSYPDTFPVVVTSYEIVLADAKALQSFHWKYVVVDEGHRLKNYNSKLLRELRQMQSANRLLLTGTPLQNNLSELWSLMNFLLPDIFSNLESFQSWFDFSQVGEASGQEAIIAQQQQSQVVSKLHGLLKPFLLRRLKSDVEDSLPPKAELLLWAPMSKVQHQINSHLAENTLHEAMEEMAKKQGGGKATVKLNNVLMQMRKNCNHPDLITSATDGSVQYPDADELARQCGKLQLLDRLLVQLHKGGHKVLIFSQMTKLLDLLDTFLEQRGHQACRIDGSVSWQDRQKAMSTFNTDKDVFVFLLSTRAGGLGINLTSADTVIIYDSDWNPHQDMQAMDRAHRIGQTRPVLVLRLATARSVEGRLLKRANSKLALERVVIKKGHFLDPNAERDGKATNMDSKELLELLRQDHGTKDEPQSGVLSDKMLATVLDRRHMEKGKPAPYPDSGVGYECIDHSGSSGVLSAVH</sequence>
<keyword evidence="4" id="KW-0378">Hydrolase</keyword>
<keyword evidence="5" id="KW-0347">Helicase</keyword>
<feature type="compositionally biased region" description="Basic and acidic residues" evidence="9">
    <location>
        <begin position="60"/>
        <end position="69"/>
    </location>
</feature>
<feature type="region of interest" description="Disordered" evidence="9">
    <location>
        <begin position="1"/>
        <end position="36"/>
    </location>
</feature>
<evidence type="ECO:0000313" key="12">
    <source>
        <dbReference type="EMBL" id="KAK9806599.1"/>
    </source>
</evidence>
<name>A0AAW1PE84_9CHLO</name>
<dbReference type="Gene3D" id="3.40.50.300">
    <property type="entry name" value="P-loop containing nucleotide triphosphate hydrolases"/>
    <property type="match status" value="1"/>
</dbReference>
<evidence type="ECO:0000259" key="10">
    <source>
        <dbReference type="PROSITE" id="PS51192"/>
    </source>
</evidence>
<keyword evidence="8" id="KW-0539">Nucleus</keyword>
<keyword evidence="7" id="KW-0175">Coiled coil</keyword>
<evidence type="ECO:0000256" key="5">
    <source>
        <dbReference type="ARBA" id="ARBA00022806"/>
    </source>
</evidence>
<feature type="compositionally biased region" description="Acidic residues" evidence="9">
    <location>
        <begin position="70"/>
        <end position="85"/>
    </location>
</feature>
<dbReference type="SMART" id="SM00487">
    <property type="entry name" value="DEXDc"/>
    <property type="match status" value="1"/>
</dbReference>
<dbReference type="Proteomes" id="UP001465755">
    <property type="component" value="Unassembled WGS sequence"/>
</dbReference>
<protein>
    <submittedName>
        <fullName evidence="12">Uncharacterized protein</fullName>
    </submittedName>
</protein>